<dbReference type="RefSeq" id="WP_116480571.1">
    <property type="nucleotide sequence ID" value="NZ_JBKYKF010000078.1"/>
</dbReference>
<evidence type="ECO:0000313" key="3">
    <source>
        <dbReference type="Proteomes" id="UP000245793"/>
    </source>
</evidence>
<sequence>MKNNDFILFAKKNNGEINGMTCGWVTDGILWNKNVKMVFVRKSRYTYEFLMDSDHFFTAKFDDEKLLNYFGSVTGRDEDKIKKSDLKIVSENGREKVEGALENIYMRKIAVFDSSKAEFLDEEISKKFREDEDAHMIFVGEIL</sequence>
<dbReference type="GO" id="GO:0016646">
    <property type="term" value="F:oxidoreductase activity, acting on the CH-NH group of donors, NAD or NADP as acceptor"/>
    <property type="evidence" value="ECO:0007669"/>
    <property type="project" value="UniProtKB-ARBA"/>
</dbReference>
<comment type="caution">
    <text evidence="2">The sequence shown here is derived from an EMBL/GenBank/DDBJ whole genome shotgun (WGS) entry which is preliminary data.</text>
</comment>
<dbReference type="InterPro" id="IPR012349">
    <property type="entry name" value="Split_barrel_FMN-bd"/>
</dbReference>
<evidence type="ECO:0000259" key="1">
    <source>
        <dbReference type="Pfam" id="PF01613"/>
    </source>
</evidence>
<dbReference type="Gene3D" id="2.30.110.10">
    <property type="entry name" value="Electron Transport, Fmn-binding Protein, Chain A"/>
    <property type="match status" value="1"/>
</dbReference>
<dbReference type="PANTHER" id="PTHR43241:SF1">
    <property type="entry name" value="FLAVIN REDUCTASE LIKE DOMAIN-CONTAINING PROTEIN"/>
    <property type="match status" value="1"/>
</dbReference>
<dbReference type="PANTHER" id="PTHR43241">
    <property type="entry name" value="FLAVIN REDUCTASE DOMAIN PROTEIN"/>
    <property type="match status" value="1"/>
</dbReference>
<name>A0A2U1DMZ8_9FIRM</name>
<organism evidence="2 3">
    <name type="scientific">Ezakiella coagulans</name>
    <dbReference type="NCBI Taxonomy" id="46507"/>
    <lineage>
        <taxon>Bacteria</taxon>
        <taxon>Bacillati</taxon>
        <taxon>Bacillota</taxon>
        <taxon>Tissierellia</taxon>
        <taxon>Ezakiella</taxon>
    </lineage>
</organism>
<dbReference type="GO" id="GO:0010181">
    <property type="term" value="F:FMN binding"/>
    <property type="evidence" value="ECO:0007669"/>
    <property type="project" value="InterPro"/>
</dbReference>
<reference evidence="2 3" key="1">
    <citation type="submission" date="2018-04" db="EMBL/GenBank/DDBJ databases">
        <title>Genomic Encyclopedia of Type Strains, Phase IV (KMG-IV): sequencing the most valuable type-strain genomes for metagenomic binning, comparative biology and taxonomic classification.</title>
        <authorList>
            <person name="Goeker M."/>
        </authorList>
    </citation>
    <scope>NUCLEOTIDE SEQUENCE [LARGE SCALE GENOMIC DNA]</scope>
    <source>
        <strain evidence="2 3">DSM 20705</strain>
    </source>
</reference>
<dbReference type="EMBL" id="QEKV01000013">
    <property type="protein sequence ID" value="PVY88922.1"/>
    <property type="molecule type" value="Genomic_DNA"/>
</dbReference>
<dbReference type="InterPro" id="IPR053310">
    <property type="entry name" value="Flavoredoxin-like"/>
</dbReference>
<evidence type="ECO:0000313" key="2">
    <source>
        <dbReference type="EMBL" id="PVY88922.1"/>
    </source>
</evidence>
<dbReference type="SUPFAM" id="SSF50475">
    <property type="entry name" value="FMN-binding split barrel"/>
    <property type="match status" value="1"/>
</dbReference>
<feature type="domain" description="Flavin reductase like" evidence="1">
    <location>
        <begin position="13"/>
        <end position="142"/>
    </location>
</feature>
<dbReference type="AlphaFoldDB" id="A0A2U1DMZ8"/>
<accession>A0A2U1DMZ8</accession>
<dbReference type="InterPro" id="IPR002563">
    <property type="entry name" value="Flavin_Rdtase-like_dom"/>
</dbReference>
<gene>
    <name evidence="2" type="ORF">C7381_11323</name>
</gene>
<keyword evidence="3" id="KW-1185">Reference proteome</keyword>
<dbReference type="Pfam" id="PF01613">
    <property type="entry name" value="Flavin_Reduct"/>
    <property type="match status" value="1"/>
</dbReference>
<proteinExistence type="predicted"/>
<protein>
    <recommendedName>
        <fullName evidence="1">Flavin reductase like domain-containing protein</fullName>
    </recommendedName>
</protein>
<dbReference type="Proteomes" id="UP000245793">
    <property type="component" value="Unassembled WGS sequence"/>
</dbReference>